<dbReference type="SUPFAM" id="SSF88659">
    <property type="entry name" value="Sigma3 and sigma4 domains of RNA polymerase sigma factors"/>
    <property type="match status" value="1"/>
</dbReference>
<dbReference type="RefSeq" id="WP_264499585.1">
    <property type="nucleotide sequence ID" value="NZ_JAPDDS010000001.1"/>
</dbReference>
<reference evidence="6 7" key="1">
    <citation type="submission" date="2022-10" db="EMBL/GenBank/DDBJ databases">
        <title>Luteolibacter flavescens strain MCCC 1K03193, whole genome shotgun sequencing project.</title>
        <authorList>
            <person name="Zhao G."/>
            <person name="Shen L."/>
        </authorList>
    </citation>
    <scope>NUCLEOTIDE SEQUENCE [LARGE SCALE GENOMIC DNA]</scope>
    <source>
        <strain evidence="6 7">MCCC 1K03193</strain>
    </source>
</reference>
<dbReference type="Gene3D" id="1.10.1740.10">
    <property type="match status" value="1"/>
</dbReference>
<evidence type="ECO:0000256" key="1">
    <source>
        <dbReference type="ARBA" id="ARBA00010641"/>
    </source>
</evidence>
<dbReference type="Pfam" id="PF04542">
    <property type="entry name" value="Sigma70_r2"/>
    <property type="match status" value="1"/>
</dbReference>
<dbReference type="Proteomes" id="UP001207930">
    <property type="component" value="Unassembled WGS sequence"/>
</dbReference>
<keyword evidence="4" id="KW-0804">Transcription</keyword>
<dbReference type="InterPro" id="IPR014331">
    <property type="entry name" value="RNA_pol_sigma70_ECF_RHOBA"/>
</dbReference>
<feature type="domain" description="RNA polymerase sigma-70 region 2" evidence="5">
    <location>
        <begin position="24"/>
        <end position="88"/>
    </location>
</feature>
<keyword evidence="2" id="KW-0805">Transcription regulation</keyword>
<comment type="caution">
    <text evidence="6">The sequence shown here is derived from an EMBL/GenBank/DDBJ whole genome shotgun (WGS) entry which is preliminary data.</text>
</comment>
<keyword evidence="3" id="KW-0731">Sigma factor</keyword>
<comment type="similarity">
    <text evidence="1">Belongs to the sigma-70 factor family. ECF subfamily.</text>
</comment>
<proteinExistence type="inferred from homology"/>
<gene>
    <name evidence="6" type="ORF">OKA04_02735</name>
</gene>
<evidence type="ECO:0000256" key="2">
    <source>
        <dbReference type="ARBA" id="ARBA00023015"/>
    </source>
</evidence>
<dbReference type="InterPro" id="IPR013325">
    <property type="entry name" value="RNA_pol_sigma_r2"/>
</dbReference>
<dbReference type="EMBL" id="JAPDDS010000001">
    <property type="protein sequence ID" value="MCW1883627.1"/>
    <property type="molecule type" value="Genomic_DNA"/>
</dbReference>
<evidence type="ECO:0000256" key="3">
    <source>
        <dbReference type="ARBA" id="ARBA00023082"/>
    </source>
</evidence>
<name>A0ABT3FJI8_9BACT</name>
<dbReference type="Gene3D" id="1.10.10.10">
    <property type="entry name" value="Winged helix-like DNA-binding domain superfamily/Winged helix DNA-binding domain"/>
    <property type="match status" value="1"/>
</dbReference>
<evidence type="ECO:0000313" key="7">
    <source>
        <dbReference type="Proteomes" id="UP001207930"/>
    </source>
</evidence>
<accession>A0ABT3FJI8</accession>
<dbReference type="InterPro" id="IPR013324">
    <property type="entry name" value="RNA_pol_sigma_r3/r4-like"/>
</dbReference>
<dbReference type="NCBIfam" id="TIGR02937">
    <property type="entry name" value="sigma70-ECF"/>
    <property type="match status" value="1"/>
</dbReference>
<evidence type="ECO:0000313" key="6">
    <source>
        <dbReference type="EMBL" id="MCW1883627.1"/>
    </source>
</evidence>
<keyword evidence="7" id="KW-1185">Reference proteome</keyword>
<dbReference type="InterPro" id="IPR036388">
    <property type="entry name" value="WH-like_DNA-bd_sf"/>
</dbReference>
<evidence type="ECO:0000259" key="5">
    <source>
        <dbReference type="Pfam" id="PF04542"/>
    </source>
</evidence>
<dbReference type="PANTHER" id="PTHR43133:SF51">
    <property type="entry name" value="RNA POLYMERASE SIGMA FACTOR"/>
    <property type="match status" value="1"/>
</dbReference>
<dbReference type="PANTHER" id="PTHR43133">
    <property type="entry name" value="RNA POLYMERASE ECF-TYPE SIGMA FACTO"/>
    <property type="match status" value="1"/>
</dbReference>
<dbReference type="SUPFAM" id="SSF88946">
    <property type="entry name" value="Sigma2 domain of RNA polymerase sigma factors"/>
    <property type="match status" value="1"/>
</dbReference>
<dbReference type="InterPro" id="IPR014284">
    <property type="entry name" value="RNA_pol_sigma-70_dom"/>
</dbReference>
<dbReference type="InterPro" id="IPR039425">
    <property type="entry name" value="RNA_pol_sigma-70-like"/>
</dbReference>
<sequence>MSGPLPPSPTPDPPEAGSFESLLVAHQQRIYFFIRSMVFNPEDARDVLQDVNAIILRKKERFTPGTDFKSWSFAIARFECLSYLRRYQGQKAVPSEELLDHLAGAAEARADDLGPWLGALSECRKLLPGESVSLLDLRYHTRMPLDEIAGKWNTTEGALKQKLFRIRNQLKNCILGRLAGRLADD</sequence>
<dbReference type="InterPro" id="IPR007627">
    <property type="entry name" value="RNA_pol_sigma70_r2"/>
</dbReference>
<dbReference type="NCBIfam" id="TIGR02989">
    <property type="entry name" value="Sig-70_gvs1"/>
    <property type="match status" value="1"/>
</dbReference>
<protein>
    <submittedName>
        <fullName evidence="6">Sigma-70 family RNA polymerase sigma factor</fullName>
    </submittedName>
</protein>
<organism evidence="6 7">
    <name type="scientific">Luteolibacter flavescens</name>
    <dbReference type="NCBI Taxonomy" id="1859460"/>
    <lineage>
        <taxon>Bacteria</taxon>
        <taxon>Pseudomonadati</taxon>
        <taxon>Verrucomicrobiota</taxon>
        <taxon>Verrucomicrobiia</taxon>
        <taxon>Verrucomicrobiales</taxon>
        <taxon>Verrucomicrobiaceae</taxon>
        <taxon>Luteolibacter</taxon>
    </lineage>
</organism>
<evidence type="ECO:0000256" key="4">
    <source>
        <dbReference type="ARBA" id="ARBA00023163"/>
    </source>
</evidence>